<reference evidence="2 3" key="1">
    <citation type="submission" date="2018-07" db="EMBL/GenBank/DDBJ databases">
        <title>Marsedoiliclastica nanhaica gen. nov. sp. nov., a novel marine hydrocarbonoclastic bacterium isolated from an in-situ enriched hydrocarbon-degrading consortium in deep-sea sediment.</title>
        <authorList>
            <person name="Dong C."/>
            <person name="Ma T."/>
            <person name="Liu R."/>
            <person name="Shao Z."/>
        </authorList>
    </citation>
    <scope>NUCLEOTIDE SEQUENCE [LARGE SCALE GENOMIC DNA]</scope>
    <source>
        <strain evidence="3">soil36-7</strain>
    </source>
</reference>
<dbReference type="OrthoDB" id="6363842at2"/>
<dbReference type="PROSITE" id="PS51257">
    <property type="entry name" value="PROKAR_LIPOPROTEIN"/>
    <property type="match status" value="1"/>
</dbReference>
<name>A0A4P7XG12_9ALTE</name>
<accession>A0A4P7XG12</accession>
<protein>
    <submittedName>
        <fullName evidence="2">DUF2057 domain-containing protein</fullName>
    </submittedName>
</protein>
<dbReference type="EMBL" id="CP031093">
    <property type="protein sequence ID" value="QCF25092.1"/>
    <property type="molecule type" value="Genomic_DNA"/>
</dbReference>
<keyword evidence="3" id="KW-1185">Reference proteome</keyword>
<feature type="region of interest" description="Disordered" evidence="1">
    <location>
        <begin position="167"/>
        <end position="190"/>
    </location>
</feature>
<dbReference type="KEGG" id="hmi:soil367_03575"/>
<dbReference type="Pfam" id="PF09829">
    <property type="entry name" value="DUF2057"/>
    <property type="match status" value="1"/>
</dbReference>
<dbReference type="InterPro" id="IPR018635">
    <property type="entry name" value="UPF0319"/>
</dbReference>
<evidence type="ECO:0000256" key="1">
    <source>
        <dbReference type="SAM" id="MobiDB-lite"/>
    </source>
</evidence>
<sequence length="223" mass="23737">MQKGLFSDFRWCLLVSALALVVGCSSTGARLKAYEGAALPDAETATLKAPAAIKVIRVNDEKMSAFLLKDMALQFSLKPGANDVVFQYRTIWAKNDVRRDGDSAVNVVESKPMIASFDAKAGETYTFEFEQAGDVREAQQIAEAFSAEIVNGARTVAIATSADTPAATADSQSAISGQSPGAMDTGDAAASVPDGLSTLEALNLLWKRASREEKEAFLQQAFD</sequence>
<evidence type="ECO:0000313" key="3">
    <source>
        <dbReference type="Proteomes" id="UP000298049"/>
    </source>
</evidence>
<proteinExistence type="predicted"/>
<organism evidence="2 3">
    <name type="scientific">Hydrocarboniclastica marina</name>
    <dbReference type="NCBI Taxonomy" id="2259620"/>
    <lineage>
        <taxon>Bacteria</taxon>
        <taxon>Pseudomonadati</taxon>
        <taxon>Pseudomonadota</taxon>
        <taxon>Gammaproteobacteria</taxon>
        <taxon>Alteromonadales</taxon>
        <taxon>Alteromonadaceae</taxon>
        <taxon>Hydrocarboniclastica</taxon>
    </lineage>
</organism>
<dbReference type="AlphaFoldDB" id="A0A4P7XG12"/>
<dbReference type="Proteomes" id="UP000298049">
    <property type="component" value="Chromosome"/>
</dbReference>
<gene>
    <name evidence="2" type="ORF">soil367_03575</name>
</gene>
<evidence type="ECO:0000313" key="2">
    <source>
        <dbReference type="EMBL" id="QCF25092.1"/>
    </source>
</evidence>